<dbReference type="PANTHER" id="PTHR11860:SF118">
    <property type="entry name" value="CMRF35-LIKE MOLECULE 3-RELATED"/>
    <property type="match status" value="1"/>
</dbReference>
<dbReference type="GO" id="GO:0005886">
    <property type="term" value="C:plasma membrane"/>
    <property type="evidence" value="ECO:0007669"/>
    <property type="project" value="TreeGrafter"/>
</dbReference>
<organism evidence="6 7">
    <name type="scientific">Austrofundulus limnaeus</name>
    <name type="common">Annual killifish</name>
    <dbReference type="NCBI Taxonomy" id="52670"/>
    <lineage>
        <taxon>Eukaryota</taxon>
        <taxon>Metazoa</taxon>
        <taxon>Chordata</taxon>
        <taxon>Craniata</taxon>
        <taxon>Vertebrata</taxon>
        <taxon>Euteleostomi</taxon>
        <taxon>Actinopterygii</taxon>
        <taxon>Neopterygii</taxon>
        <taxon>Teleostei</taxon>
        <taxon>Neoteleostei</taxon>
        <taxon>Acanthomorphata</taxon>
        <taxon>Ovalentaria</taxon>
        <taxon>Atherinomorphae</taxon>
        <taxon>Cyprinodontiformes</taxon>
        <taxon>Rivulidae</taxon>
        <taxon>Austrofundulus</taxon>
    </lineage>
</organism>
<reference evidence="7" key="1">
    <citation type="submission" date="2025-08" db="UniProtKB">
        <authorList>
            <consortium name="RefSeq"/>
        </authorList>
    </citation>
    <scope>IDENTIFICATION</scope>
    <source>
        <strain evidence="7">Quisiro</strain>
        <tissue evidence="7">Liver</tissue>
    </source>
</reference>
<protein>
    <submittedName>
        <fullName evidence="7">CMRF35-like molecule 7</fullName>
    </submittedName>
</protein>
<dbReference type="Proteomes" id="UP000192220">
    <property type="component" value="Unplaced"/>
</dbReference>
<feature type="domain" description="Immunoglobulin" evidence="5">
    <location>
        <begin position="18"/>
        <end position="112"/>
    </location>
</feature>
<dbReference type="PANTHER" id="PTHR11860">
    <property type="entry name" value="POLYMERIC-IMMUNOGLOBULIN RECEPTOR"/>
    <property type="match status" value="1"/>
</dbReference>
<evidence type="ECO:0000256" key="4">
    <source>
        <dbReference type="SAM" id="SignalP"/>
    </source>
</evidence>
<dbReference type="GeneID" id="106530704"/>
<dbReference type="GO" id="GO:0004888">
    <property type="term" value="F:transmembrane signaling receptor activity"/>
    <property type="evidence" value="ECO:0007669"/>
    <property type="project" value="TreeGrafter"/>
</dbReference>
<evidence type="ECO:0000259" key="5">
    <source>
        <dbReference type="SMART" id="SM00409"/>
    </source>
</evidence>
<comment type="subcellular location">
    <subcellularLocation>
        <location evidence="1">Membrane</location>
    </subcellularLocation>
</comment>
<feature type="chain" id="PRO_5014134050" evidence="4">
    <location>
        <begin position="21"/>
        <end position="115"/>
    </location>
</feature>
<dbReference type="InterPro" id="IPR013783">
    <property type="entry name" value="Ig-like_fold"/>
</dbReference>
<dbReference type="InterPro" id="IPR013106">
    <property type="entry name" value="Ig_V-set"/>
</dbReference>
<evidence type="ECO:0000313" key="6">
    <source>
        <dbReference type="Proteomes" id="UP000192220"/>
    </source>
</evidence>
<keyword evidence="6" id="KW-1185">Reference proteome</keyword>
<evidence type="ECO:0000256" key="2">
    <source>
        <dbReference type="ARBA" id="ARBA00022692"/>
    </source>
</evidence>
<dbReference type="Gene3D" id="2.60.40.10">
    <property type="entry name" value="Immunoglobulins"/>
    <property type="match status" value="1"/>
</dbReference>
<dbReference type="InterPro" id="IPR003599">
    <property type="entry name" value="Ig_sub"/>
</dbReference>
<dbReference type="Pfam" id="PF07686">
    <property type="entry name" value="V-set"/>
    <property type="match status" value="1"/>
</dbReference>
<keyword evidence="2" id="KW-0812">Transmembrane</keyword>
<sequence>MKIRLIITIFLLGGLWETEALTGDVGQKVTIKCVHSYADTNVKYFCSGACSDRDVLITSRKPDSSGKYSIKDEGNTFYVTISDLKLEDSGTYWCGIERVGADTFVKVILTVKQSE</sequence>
<dbReference type="InterPro" id="IPR036179">
    <property type="entry name" value="Ig-like_dom_sf"/>
</dbReference>
<dbReference type="RefSeq" id="XP_013881835.1">
    <property type="nucleotide sequence ID" value="XM_014026381.1"/>
</dbReference>
<dbReference type="SUPFAM" id="SSF48726">
    <property type="entry name" value="Immunoglobulin"/>
    <property type="match status" value="1"/>
</dbReference>
<feature type="signal peptide" evidence="4">
    <location>
        <begin position="1"/>
        <end position="20"/>
    </location>
</feature>
<keyword evidence="3" id="KW-0472">Membrane</keyword>
<dbReference type="InterPro" id="IPR050671">
    <property type="entry name" value="CD300_family_receptors"/>
</dbReference>
<dbReference type="InParanoid" id="A0A2I4CP95"/>
<evidence type="ECO:0000256" key="1">
    <source>
        <dbReference type="ARBA" id="ARBA00004370"/>
    </source>
</evidence>
<dbReference type="STRING" id="52670.A0A2I4CP95"/>
<dbReference type="OrthoDB" id="9805957at2759"/>
<keyword evidence="4" id="KW-0732">Signal</keyword>
<evidence type="ECO:0000313" key="7">
    <source>
        <dbReference type="RefSeq" id="XP_013881835.1"/>
    </source>
</evidence>
<evidence type="ECO:0000256" key="3">
    <source>
        <dbReference type="ARBA" id="ARBA00023136"/>
    </source>
</evidence>
<dbReference type="KEGG" id="alim:106530704"/>
<name>A0A2I4CP95_AUSLI</name>
<dbReference type="AlphaFoldDB" id="A0A2I4CP95"/>
<proteinExistence type="predicted"/>
<accession>A0A2I4CP95</accession>
<gene>
    <name evidence="7" type="primary">LOC106530704</name>
</gene>
<dbReference type="SMART" id="SM00409">
    <property type="entry name" value="IG"/>
    <property type="match status" value="1"/>
</dbReference>